<keyword evidence="1" id="KW-0472">Membrane</keyword>
<accession>A0A0M8K861</accession>
<dbReference type="STRING" id="872965.SE16_12325"/>
<sequence>MTHRRERRRGAPPLHQRPMLALTTMALAGLASGLLLITLVRSRPPTTFNIILMMGLLLINGTSVGALISWALHRRLHRSLQTLRLMRQGLWVGILLVCYALLQLLRNLNGVVALALFLVFAAAEAFFLLRERDTRR</sequence>
<dbReference type="Proteomes" id="UP000050502">
    <property type="component" value="Unassembled WGS sequence"/>
</dbReference>
<feature type="transmembrane region" description="Helical" evidence="1">
    <location>
        <begin position="46"/>
        <end position="73"/>
    </location>
</feature>
<evidence type="ECO:0000313" key="3">
    <source>
        <dbReference type="EMBL" id="KPL87276.1"/>
    </source>
</evidence>
<dbReference type="EMBL" id="LGKN01000006">
    <property type="protein sequence ID" value="KPL87276.1"/>
    <property type="molecule type" value="Genomic_DNA"/>
</dbReference>
<reference evidence="3 5" key="2">
    <citation type="submission" date="2015-07" db="EMBL/GenBank/DDBJ databases">
        <title>Whole genome sequence of Ardenticatena maritima DSM 23922.</title>
        <authorList>
            <person name="Hemp J."/>
            <person name="Ward L.M."/>
            <person name="Pace L.A."/>
            <person name="Fischer W.W."/>
        </authorList>
    </citation>
    <scope>NUCLEOTIDE SEQUENCE [LARGE SCALE GENOMIC DNA]</scope>
    <source>
        <strain evidence="3 5">110S</strain>
    </source>
</reference>
<dbReference type="AlphaFoldDB" id="A0A0M8K861"/>
<keyword evidence="1" id="KW-0812">Transmembrane</keyword>
<name>A0A0M8K861_9CHLR</name>
<proteinExistence type="predicted"/>
<gene>
    <name evidence="2" type="ORF">ARMA_1145</name>
    <name evidence="3" type="ORF">SE16_12325</name>
</gene>
<feature type="transmembrane region" description="Helical" evidence="1">
    <location>
        <begin position="85"/>
        <end position="105"/>
    </location>
</feature>
<evidence type="ECO:0000313" key="5">
    <source>
        <dbReference type="Proteomes" id="UP000050502"/>
    </source>
</evidence>
<feature type="transmembrane region" description="Helical" evidence="1">
    <location>
        <begin position="111"/>
        <end position="129"/>
    </location>
</feature>
<reference evidence="2 4" key="1">
    <citation type="journal article" date="2015" name="Genome Announc.">
        <title>Draft Genome Sequence of a Heterotrophic Facultative Anaerobic Thermophilic Bacterium, Ardenticatena maritima Strain 110ST.</title>
        <authorList>
            <person name="Kawaichi S."/>
            <person name="Yoshida T."/>
            <person name="Sako Y."/>
            <person name="Nakamura R."/>
        </authorList>
    </citation>
    <scope>NUCLEOTIDE SEQUENCE [LARGE SCALE GENOMIC DNA]</scope>
    <source>
        <strain evidence="2 4">110S</strain>
    </source>
</reference>
<dbReference type="InParanoid" id="A0A0M8K861"/>
<comment type="caution">
    <text evidence="2">The sequence shown here is derived from an EMBL/GenBank/DDBJ whole genome shotgun (WGS) entry which is preliminary data.</text>
</comment>
<keyword evidence="1" id="KW-1133">Transmembrane helix</keyword>
<reference evidence="4" key="3">
    <citation type="submission" date="2015-08" db="EMBL/GenBank/DDBJ databases">
        <title>Draft Genome Sequence of a Heterotrophic Facultative Anaerobic Bacterium Ardenticatena maritima Strain 110S.</title>
        <authorList>
            <person name="Kawaichi S."/>
            <person name="Yoshida T."/>
            <person name="Sako Y."/>
            <person name="Nakamura R."/>
        </authorList>
    </citation>
    <scope>NUCLEOTIDE SEQUENCE [LARGE SCALE GENOMIC DNA]</scope>
    <source>
        <strain evidence="4">110S</strain>
    </source>
</reference>
<dbReference type="Proteomes" id="UP000037784">
    <property type="component" value="Unassembled WGS sequence"/>
</dbReference>
<evidence type="ECO:0000313" key="2">
    <source>
        <dbReference type="EMBL" id="GAP62722.1"/>
    </source>
</evidence>
<evidence type="ECO:0000256" key="1">
    <source>
        <dbReference type="SAM" id="Phobius"/>
    </source>
</evidence>
<dbReference type="EMBL" id="BBZA01000076">
    <property type="protein sequence ID" value="GAP62722.1"/>
    <property type="molecule type" value="Genomic_DNA"/>
</dbReference>
<keyword evidence="4" id="KW-1185">Reference proteome</keyword>
<dbReference type="RefSeq" id="WP_054492622.1">
    <property type="nucleotide sequence ID" value="NZ_BBZA01000076.1"/>
</dbReference>
<protein>
    <submittedName>
        <fullName evidence="2">Uncharacterized protein</fullName>
    </submittedName>
</protein>
<evidence type="ECO:0000313" key="4">
    <source>
        <dbReference type="Proteomes" id="UP000037784"/>
    </source>
</evidence>
<feature type="transmembrane region" description="Helical" evidence="1">
    <location>
        <begin position="20"/>
        <end position="40"/>
    </location>
</feature>
<organism evidence="2 4">
    <name type="scientific">Ardenticatena maritima</name>
    <dbReference type="NCBI Taxonomy" id="872965"/>
    <lineage>
        <taxon>Bacteria</taxon>
        <taxon>Bacillati</taxon>
        <taxon>Chloroflexota</taxon>
        <taxon>Ardenticatenia</taxon>
        <taxon>Ardenticatenales</taxon>
        <taxon>Ardenticatenaceae</taxon>
        <taxon>Ardenticatena</taxon>
    </lineage>
</organism>